<feature type="coiled-coil region" evidence="10">
    <location>
        <begin position="331"/>
        <end position="358"/>
    </location>
</feature>
<evidence type="ECO:0000256" key="8">
    <source>
        <dbReference type="ARBA" id="ARBA00033408"/>
    </source>
</evidence>
<evidence type="ECO:0000256" key="9">
    <source>
        <dbReference type="PIRNR" id="PIRNR003128"/>
    </source>
</evidence>
<keyword evidence="7 9" id="KW-0234">DNA repair</keyword>
<keyword evidence="10" id="KW-0175">Coiled coil</keyword>
<dbReference type="Gene3D" id="3.40.50.300">
    <property type="entry name" value="P-loop containing nucleotide triphosphate hydrolases"/>
    <property type="match status" value="2"/>
</dbReference>
<proteinExistence type="inferred from homology"/>
<evidence type="ECO:0000256" key="4">
    <source>
        <dbReference type="ARBA" id="ARBA00022741"/>
    </source>
</evidence>
<sequence>MLRRLSLRDFVIVSELELDFGPGFAVLTGETGAGKSILIDALQLALGSRGDAGVVREGAARAEITAEFDTPAALQPWLEEAGFDGEAETLLLRRVIDAQGKSRAWINGSPATVAQLRESADSLLDIHGQHAWQGLTRAPSVRALLDGYAGLDTAPLARAYEDWKLAAERLDAAQNRSADLLRERERLAWQIGEVDRLSPGADEWDEMNAEHQRLSHGQSLLDAARLALDALSEAEQNAESLTASALDQLEKVLDFDAELQPAVDTLRSVQAQLQDASHSLSTYLHGTELDPERMQQLDERVSAWLTLARRYRRPPAELPALLQQWRDELQALDAAGDLQALEQALAQARQAFDKEARRISAARAAAAPKLAAAVTQAMQQLGMAGGAFEINLLAQAQPQSFGLESAEFLVAGHAGSTPRPLAKIASGGELSRIALAIAVTTCQQDGASGGAGTLIFDEIDAGVGGAVAETVGRLMKQLGRTAQVLAVTHLPQVAACADQHLVVAKAFAEGRTSSDVRPVVGEARVAEIARMLGGERLSSTSIAHAQEMLDSGAALAARQPAVRATRKAGT</sequence>
<name>A0ABT8DXQ3_9BURK</name>
<feature type="coiled-coil region" evidence="10">
    <location>
        <begin position="221"/>
        <end position="251"/>
    </location>
</feature>
<keyword evidence="6" id="KW-0067">ATP-binding</keyword>
<protein>
    <recommendedName>
        <fullName evidence="3 9">DNA repair protein RecN</fullName>
    </recommendedName>
    <alternativeName>
        <fullName evidence="8 9">Recombination protein N</fullName>
    </alternativeName>
</protein>
<comment type="function">
    <text evidence="1 9">May be involved in recombinational repair of damaged DNA.</text>
</comment>
<dbReference type="PIRSF" id="PIRSF003128">
    <property type="entry name" value="RecN"/>
    <property type="match status" value="1"/>
</dbReference>
<evidence type="ECO:0000256" key="7">
    <source>
        <dbReference type="ARBA" id="ARBA00023204"/>
    </source>
</evidence>
<dbReference type="CDD" id="cd03241">
    <property type="entry name" value="ABC_RecN"/>
    <property type="match status" value="2"/>
</dbReference>
<gene>
    <name evidence="12" type="primary">recN</name>
    <name evidence="12" type="ORF">QWJ38_18970</name>
</gene>
<dbReference type="SUPFAM" id="SSF52540">
    <property type="entry name" value="P-loop containing nucleoside triphosphate hydrolases"/>
    <property type="match status" value="2"/>
</dbReference>
<dbReference type="Proteomes" id="UP001228044">
    <property type="component" value="Unassembled WGS sequence"/>
</dbReference>
<comment type="similarity">
    <text evidence="2 9">Belongs to the RecN family.</text>
</comment>
<dbReference type="EMBL" id="JAUHHC010000005">
    <property type="protein sequence ID" value="MDN3922378.1"/>
    <property type="molecule type" value="Genomic_DNA"/>
</dbReference>
<evidence type="ECO:0000256" key="2">
    <source>
        <dbReference type="ARBA" id="ARBA00009441"/>
    </source>
</evidence>
<dbReference type="PANTHER" id="PTHR11059">
    <property type="entry name" value="DNA REPAIR PROTEIN RECN"/>
    <property type="match status" value="1"/>
</dbReference>
<dbReference type="InterPro" id="IPR027417">
    <property type="entry name" value="P-loop_NTPase"/>
</dbReference>
<dbReference type="InterPro" id="IPR004604">
    <property type="entry name" value="DNA_recomb/repair_RecN"/>
</dbReference>
<evidence type="ECO:0000256" key="1">
    <source>
        <dbReference type="ARBA" id="ARBA00003618"/>
    </source>
</evidence>
<dbReference type="PANTHER" id="PTHR11059:SF0">
    <property type="entry name" value="DNA REPAIR PROTEIN RECN"/>
    <property type="match status" value="1"/>
</dbReference>
<accession>A0ABT8DXQ3</accession>
<reference evidence="12 13" key="1">
    <citation type="submission" date="2023-06" db="EMBL/GenBank/DDBJ databases">
        <title>Pelomonas sp. PFR6 16S ribosomal RNA gene Genome sequencing and assembly.</title>
        <authorList>
            <person name="Woo H."/>
        </authorList>
    </citation>
    <scope>NUCLEOTIDE SEQUENCE [LARGE SCALE GENOMIC DNA]</scope>
    <source>
        <strain evidence="12 13">PFR6</strain>
    </source>
</reference>
<dbReference type="NCBIfam" id="TIGR00634">
    <property type="entry name" value="recN"/>
    <property type="match status" value="1"/>
</dbReference>
<evidence type="ECO:0000259" key="11">
    <source>
        <dbReference type="Pfam" id="PF02463"/>
    </source>
</evidence>
<dbReference type="Pfam" id="PF02463">
    <property type="entry name" value="SMC_N"/>
    <property type="match status" value="1"/>
</dbReference>
<feature type="domain" description="RecF/RecN/SMC N-terminal" evidence="11">
    <location>
        <begin position="2"/>
        <end position="504"/>
    </location>
</feature>
<evidence type="ECO:0000313" key="13">
    <source>
        <dbReference type="Proteomes" id="UP001228044"/>
    </source>
</evidence>
<keyword evidence="13" id="KW-1185">Reference proteome</keyword>
<dbReference type="InterPro" id="IPR003395">
    <property type="entry name" value="RecF/RecN/SMC_N"/>
</dbReference>
<keyword evidence="5 9" id="KW-0227">DNA damage</keyword>
<organism evidence="12 13">
    <name type="scientific">Roseateles violae</name>
    <dbReference type="NCBI Taxonomy" id="3058042"/>
    <lineage>
        <taxon>Bacteria</taxon>
        <taxon>Pseudomonadati</taxon>
        <taxon>Pseudomonadota</taxon>
        <taxon>Betaproteobacteria</taxon>
        <taxon>Burkholderiales</taxon>
        <taxon>Sphaerotilaceae</taxon>
        <taxon>Roseateles</taxon>
    </lineage>
</organism>
<evidence type="ECO:0000256" key="3">
    <source>
        <dbReference type="ARBA" id="ARBA00021315"/>
    </source>
</evidence>
<dbReference type="NCBIfam" id="NF008121">
    <property type="entry name" value="PRK10869.1"/>
    <property type="match status" value="1"/>
</dbReference>
<evidence type="ECO:0000256" key="6">
    <source>
        <dbReference type="ARBA" id="ARBA00022840"/>
    </source>
</evidence>
<evidence type="ECO:0000313" key="12">
    <source>
        <dbReference type="EMBL" id="MDN3922378.1"/>
    </source>
</evidence>
<comment type="caution">
    <text evidence="12">The sequence shown here is derived from an EMBL/GenBank/DDBJ whole genome shotgun (WGS) entry which is preliminary data.</text>
</comment>
<evidence type="ECO:0000256" key="10">
    <source>
        <dbReference type="SAM" id="Coils"/>
    </source>
</evidence>
<evidence type="ECO:0000256" key="5">
    <source>
        <dbReference type="ARBA" id="ARBA00022763"/>
    </source>
</evidence>
<keyword evidence="4" id="KW-0547">Nucleotide-binding</keyword>
<dbReference type="RefSeq" id="WP_290360681.1">
    <property type="nucleotide sequence ID" value="NZ_JAUHHC010000005.1"/>
</dbReference>